<dbReference type="InterPro" id="IPR011990">
    <property type="entry name" value="TPR-like_helical_dom_sf"/>
</dbReference>
<evidence type="ECO:0000256" key="5">
    <source>
        <dbReference type="PROSITE-ProRule" id="PRU00339"/>
    </source>
</evidence>
<feature type="compositionally biased region" description="Polar residues" evidence="6">
    <location>
        <begin position="382"/>
        <end position="403"/>
    </location>
</feature>
<evidence type="ECO:0000256" key="4">
    <source>
        <dbReference type="ARBA" id="ARBA00022840"/>
    </source>
</evidence>
<protein>
    <recommendedName>
        <fullName evidence="7">Protein kinase domain-containing protein</fullName>
    </recommendedName>
</protein>
<evidence type="ECO:0000256" key="6">
    <source>
        <dbReference type="SAM" id="MobiDB-lite"/>
    </source>
</evidence>
<reference evidence="9" key="2">
    <citation type="submission" date="2015-01" db="EMBL/GenBank/DDBJ databases">
        <title>Evolutionary Origins and Diversification of the Mycorrhizal Mutualists.</title>
        <authorList>
            <consortium name="DOE Joint Genome Institute"/>
            <consortium name="Mycorrhizal Genomics Consortium"/>
            <person name="Kohler A."/>
            <person name="Kuo A."/>
            <person name="Nagy L.G."/>
            <person name="Floudas D."/>
            <person name="Copeland A."/>
            <person name="Barry K.W."/>
            <person name="Cichocki N."/>
            <person name="Veneault-Fourrey C."/>
            <person name="LaButti K."/>
            <person name="Lindquist E.A."/>
            <person name="Lipzen A."/>
            <person name="Lundell T."/>
            <person name="Morin E."/>
            <person name="Murat C."/>
            <person name="Riley R."/>
            <person name="Ohm R."/>
            <person name="Sun H."/>
            <person name="Tunlid A."/>
            <person name="Henrissat B."/>
            <person name="Grigoriev I.V."/>
            <person name="Hibbett D.S."/>
            <person name="Martin F."/>
        </authorList>
    </citation>
    <scope>NUCLEOTIDE SEQUENCE [LARGE SCALE GENOMIC DNA]</scope>
    <source>
        <strain evidence="9">MUT 4182</strain>
    </source>
</reference>
<dbReference type="PROSITE" id="PS00108">
    <property type="entry name" value="PROTEIN_KINASE_ST"/>
    <property type="match status" value="1"/>
</dbReference>
<dbReference type="InterPro" id="IPR008271">
    <property type="entry name" value="Ser/Thr_kinase_AS"/>
</dbReference>
<feature type="repeat" description="TPR" evidence="5">
    <location>
        <begin position="202"/>
        <end position="235"/>
    </location>
</feature>
<dbReference type="InterPro" id="IPR000719">
    <property type="entry name" value="Prot_kinase_dom"/>
</dbReference>
<dbReference type="Pfam" id="PF13424">
    <property type="entry name" value="TPR_12"/>
    <property type="match status" value="1"/>
</dbReference>
<evidence type="ECO:0000256" key="2">
    <source>
        <dbReference type="ARBA" id="ARBA00022741"/>
    </source>
</evidence>
<evidence type="ECO:0000256" key="1">
    <source>
        <dbReference type="ARBA" id="ARBA00022679"/>
    </source>
</evidence>
<sequence length="1403" mass="158957">MNPPICHGDLKSLNILVNSENRAVITDFGSARAVDSVVEREFKDSRATNATQTPHSPAMEAQEAEVLTAEIALSRDFITITGPAWTVRWAAPELLDGYLPSLASDIWALGWICWEAVTGNFPFDQENDVAAVLRITKGELPIVENDDQFHQIKALCSLMRECWKLDTNERPTAVKCQQIVSWMDQIVPYRREPGSLSVTRSSGLLYALGRIRMRNSMYTEAQEYFEQSLKVAESVGDEGGEARVVKAIGDVYHLRDEYSRAEESYIQARHIYSQIGDRLGFAQSVKNLGDVYRMRNEYSKLKNRTLKPATSSLKSGISPALPNRPFQDVDRQTSKRIRLRSDHSAPLIPQPPPTPSSGLPSDPQPLPSSSPANLGHWPDNPTPANSTDTEMVQVESGNPSLTSVKGIHPAGPPRAPRPIDDNLPPNLANSTQRFDQHPEENSSPSDTTARPATDSFGIYRSYRQPIATTRSTGSEPDKARPETRSTRSFFWPYPNISSFLLGNWFWRGSGKSRADRDALVKDVLLHPKFVIDDIRGVNFNSIDDTLALLNYTTEHDPTLPDGWSKTPLQVSVPIAKSKPQNFTVSALHHRNIMAVIRDTFGHHPAARRFCYQPYREYQGNPHKPTSQDKHERLFGELYTSDAFNSEHEKIQQLPSNDSYPKAIAALMFWSDSTHLAQFGQAKLWPLYLYFGNQSKYERGRPTSQSAHHIAYFPSLPDSIKDFVSAQSSTSTGLRPAVLAHCRRELMHEAWKKLLDPEFLSAYEHGTVVKCADGVTRRLFPRIFTYSADYPEKVLLATIRDFGRCPCPRCLILKEQIAALGTQSDKEARIQSQRKDTESRREKVQKARSSIAIGQGVSGTAVENLLAEESLVPTENAFSTGLHAMGVNFFSFFVPDLLHEFDLGVWKSFFTHLIRLLNSVGSWAVGELDKRYRQVDPFGRQTIRKFDANVSEMKKLAARDFEDLLLVSMPAFDGLFSAETNAVVQDCLFTLCYWHALAKLRIHTESTLQLLEKATTDLGFQLRRFVAEGELEHRRVKGYWKRTNFRDATSQIAAADRRVRFHERIIAKLKGSSSEETYSDETVKVNPTWADCPPDIHHRIAERGTPLNLPSWLNSLAHDPATKLLDHILARLAGGHYEGKDTRFSEADRNSIMIRNNRLFNHSFLRVNYTTYDLRREQDIINLTNKRDILLLADEDEQDGVIPHPFWYARVLGILHAEVKDRRVRNSQWQRMDFLWVRWFGRDMEYNAGWKAKRLDRIGYVPDEEGAFGFVDPAWVVRSVHLIPAFSEGVTEKYIPKASIASDSESLGDWEFYHVNRFCDRDMFMRFTGLGPGHVHLFADNPFGIDVQANMEHFENENQDVLSSLGVPDDDSSAEDTVASSDDEPESEDEVLYESEDELVITWT</sequence>
<keyword evidence="9" id="KW-1185">Reference proteome</keyword>
<feature type="region of interest" description="Disordered" evidence="6">
    <location>
        <begin position="1361"/>
        <end position="1403"/>
    </location>
</feature>
<keyword evidence="2" id="KW-0547">Nucleotide-binding</keyword>
<dbReference type="InterPro" id="IPR041078">
    <property type="entry name" value="Plavaka"/>
</dbReference>
<dbReference type="Proteomes" id="UP000054248">
    <property type="component" value="Unassembled WGS sequence"/>
</dbReference>
<dbReference type="SUPFAM" id="SSF56112">
    <property type="entry name" value="Protein kinase-like (PK-like)"/>
    <property type="match status" value="1"/>
</dbReference>
<dbReference type="HOGENOM" id="CLU_254185_0_0_1"/>
<feature type="compositionally biased region" description="Basic and acidic residues" evidence="6">
    <location>
        <begin position="327"/>
        <end position="343"/>
    </location>
</feature>
<reference evidence="8 9" key="1">
    <citation type="submission" date="2014-04" db="EMBL/GenBank/DDBJ databases">
        <authorList>
            <consortium name="DOE Joint Genome Institute"/>
            <person name="Kuo A."/>
            <person name="Girlanda M."/>
            <person name="Perotto S."/>
            <person name="Kohler A."/>
            <person name="Nagy L.G."/>
            <person name="Floudas D."/>
            <person name="Copeland A."/>
            <person name="Barry K.W."/>
            <person name="Cichocki N."/>
            <person name="Veneault-Fourrey C."/>
            <person name="LaButti K."/>
            <person name="Lindquist E.A."/>
            <person name="Lipzen A."/>
            <person name="Lundell T."/>
            <person name="Morin E."/>
            <person name="Murat C."/>
            <person name="Sun H."/>
            <person name="Tunlid A."/>
            <person name="Henrissat B."/>
            <person name="Grigoriev I.V."/>
            <person name="Hibbett D.S."/>
            <person name="Martin F."/>
            <person name="Nordberg H.P."/>
            <person name="Cantor M.N."/>
            <person name="Hua S.X."/>
        </authorList>
    </citation>
    <scope>NUCLEOTIDE SEQUENCE [LARGE SCALE GENOMIC DNA]</scope>
    <source>
        <strain evidence="8 9">MUT 4182</strain>
    </source>
</reference>
<dbReference type="SMART" id="SM00220">
    <property type="entry name" value="S_TKc"/>
    <property type="match status" value="1"/>
</dbReference>
<dbReference type="GO" id="GO:0004674">
    <property type="term" value="F:protein serine/threonine kinase activity"/>
    <property type="evidence" value="ECO:0007669"/>
    <property type="project" value="TreeGrafter"/>
</dbReference>
<keyword evidence="1" id="KW-0808">Transferase</keyword>
<keyword evidence="5" id="KW-0802">TPR repeat</keyword>
<dbReference type="PANTHER" id="PTHR44329:SF288">
    <property type="entry name" value="MITOGEN-ACTIVATED PROTEIN KINASE KINASE KINASE 20"/>
    <property type="match status" value="1"/>
</dbReference>
<dbReference type="PROSITE" id="PS50005">
    <property type="entry name" value="TPR"/>
    <property type="match status" value="1"/>
</dbReference>
<feature type="domain" description="Protein kinase" evidence="7">
    <location>
        <begin position="1"/>
        <end position="183"/>
    </location>
</feature>
<dbReference type="PANTHER" id="PTHR44329">
    <property type="entry name" value="SERINE/THREONINE-PROTEIN KINASE TNNI3K-RELATED"/>
    <property type="match status" value="1"/>
</dbReference>
<feature type="compositionally biased region" description="Acidic residues" evidence="6">
    <location>
        <begin position="1380"/>
        <end position="1403"/>
    </location>
</feature>
<dbReference type="OrthoDB" id="3208495at2759"/>
<evidence type="ECO:0000313" key="9">
    <source>
        <dbReference type="Proteomes" id="UP000054248"/>
    </source>
</evidence>
<dbReference type="InterPro" id="IPR011009">
    <property type="entry name" value="Kinase-like_dom_sf"/>
</dbReference>
<keyword evidence="3" id="KW-0418">Kinase</keyword>
<dbReference type="EMBL" id="KN823164">
    <property type="protein sequence ID" value="KIO20707.1"/>
    <property type="molecule type" value="Genomic_DNA"/>
</dbReference>
<proteinExistence type="predicted"/>
<dbReference type="Gene3D" id="1.10.510.10">
    <property type="entry name" value="Transferase(Phosphotransferase) domain 1"/>
    <property type="match status" value="1"/>
</dbReference>
<dbReference type="SMART" id="SM00028">
    <property type="entry name" value="TPR"/>
    <property type="match status" value="2"/>
</dbReference>
<name>A0A0C3LGX6_9AGAM</name>
<feature type="compositionally biased region" description="Polar residues" evidence="6">
    <location>
        <begin position="441"/>
        <end position="450"/>
    </location>
</feature>
<organism evidence="8 9">
    <name type="scientific">Tulasnella calospora MUT 4182</name>
    <dbReference type="NCBI Taxonomy" id="1051891"/>
    <lineage>
        <taxon>Eukaryota</taxon>
        <taxon>Fungi</taxon>
        <taxon>Dikarya</taxon>
        <taxon>Basidiomycota</taxon>
        <taxon>Agaricomycotina</taxon>
        <taxon>Agaricomycetes</taxon>
        <taxon>Cantharellales</taxon>
        <taxon>Tulasnellaceae</taxon>
        <taxon>Tulasnella</taxon>
    </lineage>
</organism>
<gene>
    <name evidence="8" type="ORF">M407DRAFT_29645</name>
</gene>
<dbReference type="InterPro" id="IPR019734">
    <property type="entry name" value="TPR_rpt"/>
</dbReference>
<evidence type="ECO:0000259" key="7">
    <source>
        <dbReference type="PROSITE" id="PS50011"/>
    </source>
</evidence>
<dbReference type="Gene3D" id="1.25.40.10">
    <property type="entry name" value="Tetratricopeptide repeat domain"/>
    <property type="match status" value="1"/>
</dbReference>
<dbReference type="Pfam" id="PF18759">
    <property type="entry name" value="Plavaka"/>
    <property type="match status" value="1"/>
</dbReference>
<dbReference type="Pfam" id="PF00069">
    <property type="entry name" value="Pkinase"/>
    <property type="match status" value="1"/>
</dbReference>
<feature type="region of interest" description="Disordered" evidence="6">
    <location>
        <begin position="305"/>
        <end position="484"/>
    </location>
</feature>
<evidence type="ECO:0000313" key="8">
    <source>
        <dbReference type="EMBL" id="KIO20707.1"/>
    </source>
</evidence>
<evidence type="ECO:0000256" key="3">
    <source>
        <dbReference type="ARBA" id="ARBA00022777"/>
    </source>
</evidence>
<dbReference type="STRING" id="1051891.A0A0C3LGX6"/>
<dbReference type="InterPro" id="IPR051681">
    <property type="entry name" value="Ser/Thr_Kinases-Pseudokinases"/>
</dbReference>
<feature type="compositionally biased region" description="Basic and acidic residues" evidence="6">
    <location>
        <begin position="475"/>
        <end position="484"/>
    </location>
</feature>
<dbReference type="SUPFAM" id="SSF48452">
    <property type="entry name" value="TPR-like"/>
    <property type="match status" value="1"/>
</dbReference>
<dbReference type="PROSITE" id="PS50011">
    <property type="entry name" value="PROTEIN_KINASE_DOM"/>
    <property type="match status" value="1"/>
</dbReference>
<dbReference type="GO" id="GO:0005524">
    <property type="term" value="F:ATP binding"/>
    <property type="evidence" value="ECO:0007669"/>
    <property type="project" value="UniProtKB-KW"/>
</dbReference>
<keyword evidence="4" id="KW-0067">ATP-binding</keyword>
<accession>A0A0C3LGX6</accession>